<sequence>MMSVFLLFDVHKASHHKSFVINLHVIKCSHAWLVSLLIAGAQAKRGEEERKTRSGLAVGLASHGFPPGGLGLTCTGIGQEDSSCIKYHVELAE</sequence>
<dbReference type="InParanoid" id="A0A136JED1"/>
<evidence type="ECO:0000313" key="1">
    <source>
        <dbReference type="EMBL" id="KXJ95486.1"/>
    </source>
</evidence>
<accession>A0A136JED1</accession>
<dbReference type="EMBL" id="KQ964246">
    <property type="protein sequence ID" value="KXJ95486.1"/>
    <property type="molecule type" value="Genomic_DNA"/>
</dbReference>
<name>A0A136JED1_9PEZI</name>
<reference evidence="2" key="1">
    <citation type="submission" date="2016-02" db="EMBL/GenBank/DDBJ databases">
        <title>Draft genome sequence of Microdochium bolleyi, a fungal endophyte of beachgrass.</title>
        <authorList>
            <consortium name="DOE Joint Genome Institute"/>
            <person name="David A.S."/>
            <person name="May G."/>
            <person name="Haridas S."/>
            <person name="Lim J."/>
            <person name="Wang M."/>
            <person name="Labutti K."/>
            <person name="Lipzen A."/>
            <person name="Barry K."/>
            <person name="Grigoriev I.V."/>
        </authorList>
    </citation>
    <scope>NUCLEOTIDE SEQUENCE [LARGE SCALE GENOMIC DNA]</scope>
    <source>
        <strain evidence="2">J235TASD1</strain>
    </source>
</reference>
<protein>
    <submittedName>
        <fullName evidence="1">Uncharacterized protein</fullName>
    </submittedName>
</protein>
<evidence type="ECO:0000313" key="2">
    <source>
        <dbReference type="Proteomes" id="UP000070501"/>
    </source>
</evidence>
<dbReference type="AlphaFoldDB" id="A0A136JED1"/>
<keyword evidence="2" id="KW-1185">Reference proteome</keyword>
<dbReference type="Proteomes" id="UP000070501">
    <property type="component" value="Unassembled WGS sequence"/>
</dbReference>
<proteinExistence type="predicted"/>
<organism evidence="1 2">
    <name type="scientific">Microdochium bolleyi</name>
    <dbReference type="NCBI Taxonomy" id="196109"/>
    <lineage>
        <taxon>Eukaryota</taxon>
        <taxon>Fungi</taxon>
        <taxon>Dikarya</taxon>
        <taxon>Ascomycota</taxon>
        <taxon>Pezizomycotina</taxon>
        <taxon>Sordariomycetes</taxon>
        <taxon>Xylariomycetidae</taxon>
        <taxon>Xylariales</taxon>
        <taxon>Microdochiaceae</taxon>
        <taxon>Microdochium</taxon>
    </lineage>
</organism>
<feature type="non-terminal residue" evidence="1">
    <location>
        <position position="93"/>
    </location>
</feature>
<gene>
    <name evidence="1" type="ORF">Micbo1qcDRAFT_157446</name>
</gene>